<evidence type="ECO:0000313" key="5">
    <source>
        <dbReference type="Proteomes" id="UP000248806"/>
    </source>
</evidence>
<evidence type="ECO:0000259" key="3">
    <source>
        <dbReference type="PROSITE" id="PS51186"/>
    </source>
</evidence>
<dbReference type="SUPFAM" id="SSF55729">
    <property type="entry name" value="Acyl-CoA N-acyltransferases (Nat)"/>
    <property type="match status" value="1"/>
</dbReference>
<dbReference type="Gene3D" id="3.40.630.30">
    <property type="match status" value="1"/>
</dbReference>
<dbReference type="Pfam" id="PF00583">
    <property type="entry name" value="Acetyltransf_1"/>
    <property type="match status" value="1"/>
</dbReference>
<dbReference type="PANTHER" id="PTHR43877:SF1">
    <property type="entry name" value="ACETYLTRANSFERASE"/>
    <property type="match status" value="1"/>
</dbReference>
<dbReference type="InterPro" id="IPR000182">
    <property type="entry name" value="GNAT_dom"/>
</dbReference>
<keyword evidence="2" id="KW-0012">Acyltransferase</keyword>
<name>A0A326U8C4_THEHA</name>
<protein>
    <submittedName>
        <fullName evidence="4">N-acetylglutamate synthase-like GNAT family acetyltransferase</fullName>
    </submittedName>
</protein>
<proteinExistence type="predicted"/>
<feature type="domain" description="N-acetyltransferase" evidence="3">
    <location>
        <begin position="5"/>
        <end position="158"/>
    </location>
</feature>
<keyword evidence="1 4" id="KW-0808">Transferase</keyword>
<dbReference type="InterPro" id="IPR050832">
    <property type="entry name" value="Bact_Acetyltransf"/>
</dbReference>
<dbReference type="RefSeq" id="WP_170142613.1">
    <property type="nucleotide sequence ID" value="NZ_BIFX01000001.1"/>
</dbReference>
<evidence type="ECO:0000256" key="2">
    <source>
        <dbReference type="ARBA" id="ARBA00023315"/>
    </source>
</evidence>
<sequence length="158" mass="17912">MNEEIRVRRATEHDIEILTDLRVAFLSQIYEVQNPQALWKNTYQYMCEKVPSGGFVSWIAEVNGTVVGTSGLVFFDPPPSARLGTGREAYILNMYTLPEWRGRGIASRLLSALIQFARESGAWRIWLSATDEGKPVYEKHGFVTRGQGKQTEMELLLS</sequence>
<organism evidence="4 5">
    <name type="scientific">Thermosporothrix hazakensis</name>
    <dbReference type="NCBI Taxonomy" id="644383"/>
    <lineage>
        <taxon>Bacteria</taxon>
        <taxon>Bacillati</taxon>
        <taxon>Chloroflexota</taxon>
        <taxon>Ktedonobacteria</taxon>
        <taxon>Ktedonobacterales</taxon>
        <taxon>Thermosporotrichaceae</taxon>
        <taxon>Thermosporothrix</taxon>
    </lineage>
</organism>
<dbReference type="PANTHER" id="PTHR43877">
    <property type="entry name" value="AMINOALKYLPHOSPHONATE N-ACETYLTRANSFERASE-RELATED-RELATED"/>
    <property type="match status" value="1"/>
</dbReference>
<dbReference type="AlphaFoldDB" id="A0A326U8C4"/>
<dbReference type="InterPro" id="IPR016181">
    <property type="entry name" value="Acyl_CoA_acyltransferase"/>
</dbReference>
<comment type="caution">
    <text evidence="4">The sequence shown here is derived from an EMBL/GenBank/DDBJ whole genome shotgun (WGS) entry which is preliminary data.</text>
</comment>
<dbReference type="PROSITE" id="PS51186">
    <property type="entry name" value="GNAT"/>
    <property type="match status" value="1"/>
</dbReference>
<gene>
    <name evidence="4" type="ORF">EI42_02845</name>
</gene>
<dbReference type="GO" id="GO:0016747">
    <property type="term" value="F:acyltransferase activity, transferring groups other than amino-acyl groups"/>
    <property type="evidence" value="ECO:0007669"/>
    <property type="project" value="InterPro"/>
</dbReference>
<dbReference type="Proteomes" id="UP000248806">
    <property type="component" value="Unassembled WGS sequence"/>
</dbReference>
<evidence type="ECO:0000313" key="4">
    <source>
        <dbReference type="EMBL" id="PZW29549.1"/>
    </source>
</evidence>
<dbReference type="CDD" id="cd04301">
    <property type="entry name" value="NAT_SF"/>
    <property type="match status" value="1"/>
</dbReference>
<keyword evidence="5" id="KW-1185">Reference proteome</keyword>
<reference evidence="4 5" key="1">
    <citation type="submission" date="2018-06" db="EMBL/GenBank/DDBJ databases">
        <title>Genomic Encyclopedia of Archaeal and Bacterial Type Strains, Phase II (KMG-II): from individual species to whole genera.</title>
        <authorList>
            <person name="Goeker M."/>
        </authorList>
    </citation>
    <scope>NUCLEOTIDE SEQUENCE [LARGE SCALE GENOMIC DNA]</scope>
    <source>
        <strain evidence="4 5">ATCC BAA-1881</strain>
    </source>
</reference>
<evidence type="ECO:0000256" key="1">
    <source>
        <dbReference type="ARBA" id="ARBA00022679"/>
    </source>
</evidence>
<dbReference type="EMBL" id="QKUF01000008">
    <property type="protein sequence ID" value="PZW29549.1"/>
    <property type="molecule type" value="Genomic_DNA"/>
</dbReference>
<accession>A0A326U8C4</accession>